<dbReference type="PANTHER" id="PTHR21435">
    <property type="entry name" value="MITOCHONDRIAL IMPORT INNER MEMBRANE TRANSLOCASE SUBUNIT TIM29"/>
    <property type="match status" value="1"/>
</dbReference>
<protein>
    <submittedName>
        <fullName evidence="1">Uncharacterized protein</fullName>
    </submittedName>
</protein>
<organism evidence="1 2">
    <name type="scientific">Ancylostoma caninum</name>
    <name type="common">Dog hookworm</name>
    <dbReference type="NCBI Taxonomy" id="29170"/>
    <lineage>
        <taxon>Eukaryota</taxon>
        <taxon>Metazoa</taxon>
        <taxon>Ecdysozoa</taxon>
        <taxon>Nematoda</taxon>
        <taxon>Chromadorea</taxon>
        <taxon>Rhabditida</taxon>
        <taxon>Rhabditina</taxon>
        <taxon>Rhabditomorpha</taxon>
        <taxon>Strongyloidea</taxon>
        <taxon>Ancylostomatidae</taxon>
        <taxon>Ancylostomatinae</taxon>
        <taxon>Ancylostoma</taxon>
    </lineage>
</organism>
<dbReference type="PANTHER" id="PTHR21435:SF1">
    <property type="entry name" value="MITOCHONDRIAL IMPORT INNER MEMBRANE TRANSLOCASE SUBUNIT TIM29"/>
    <property type="match status" value="1"/>
</dbReference>
<accession>A0A368FPI5</accession>
<dbReference type="AlphaFoldDB" id="A0A368FPI5"/>
<evidence type="ECO:0000313" key="2">
    <source>
        <dbReference type="Proteomes" id="UP000252519"/>
    </source>
</evidence>
<dbReference type="OrthoDB" id="5970620at2759"/>
<dbReference type="EMBL" id="JOJR01001043">
    <property type="protein sequence ID" value="RCN32715.1"/>
    <property type="molecule type" value="Genomic_DNA"/>
</dbReference>
<reference evidence="1 2" key="1">
    <citation type="submission" date="2014-10" db="EMBL/GenBank/DDBJ databases">
        <title>Draft genome of the hookworm Ancylostoma caninum.</title>
        <authorList>
            <person name="Mitreva M."/>
        </authorList>
    </citation>
    <scope>NUCLEOTIDE SEQUENCE [LARGE SCALE GENOMIC DNA]</scope>
    <source>
        <strain evidence="1 2">Baltimore</strain>
    </source>
</reference>
<proteinExistence type="predicted"/>
<sequence>MAELQRAKHRPIITCVCFYAVSCDFLNYCHCFCCSMSAIISGFFRRTGRSFVEYWQRIGNDYRTVAKETMEGCIEKPFKAGFYFAGLGGLIYAYRTNPSEESMMNDLRERRQIMTLLPPPIHNKESDDELAERSVLLCQNRLHYYNFWFFSLLVRSPHDSSISIYASQDRNLKDWIWNEFFHNIHDIGFFGKWYRLEQKFKDYDINTDELAALPT</sequence>
<dbReference type="STRING" id="29170.A0A368FPI5"/>
<dbReference type="GO" id="GO:0045039">
    <property type="term" value="P:protein insertion into mitochondrial inner membrane"/>
    <property type="evidence" value="ECO:0007669"/>
    <property type="project" value="TreeGrafter"/>
</dbReference>
<dbReference type="Pfam" id="PF10171">
    <property type="entry name" value="Tim29"/>
    <property type="match status" value="1"/>
</dbReference>
<gene>
    <name evidence="1" type="ORF">ANCCAN_21483</name>
</gene>
<dbReference type="InterPro" id="IPR019322">
    <property type="entry name" value="TIMM29"/>
</dbReference>
<comment type="caution">
    <text evidence="1">The sequence shown here is derived from an EMBL/GenBank/DDBJ whole genome shotgun (WGS) entry which is preliminary data.</text>
</comment>
<evidence type="ECO:0000313" key="1">
    <source>
        <dbReference type="EMBL" id="RCN32715.1"/>
    </source>
</evidence>
<dbReference type="GO" id="GO:0042721">
    <property type="term" value="C:TIM22 mitochondrial import inner membrane insertion complex"/>
    <property type="evidence" value="ECO:0007669"/>
    <property type="project" value="InterPro"/>
</dbReference>
<name>A0A368FPI5_ANCCA</name>
<dbReference type="Proteomes" id="UP000252519">
    <property type="component" value="Unassembled WGS sequence"/>
</dbReference>
<keyword evidence="2" id="KW-1185">Reference proteome</keyword>